<feature type="binding site" evidence="4">
    <location>
        <position position="299"/>
    </location>
    <ligand>
        <name>FAD</name>
        <dbReference type="ChEBI" id="CHEBI:57692"/>
    </ligand>
</feature>
<feature type="binding site" evidence="4">
    <location>
        <position position="49"/>
    </location>
    <ligand>
        <name>FAD</name>
        <dbReference type="ChEBI" id="CHEBI:57692"/>
    </ligand>
</feature>
<dbReference type="EMBL" id="CP006939">
    <property type="protein sequence ID" value="AHC16707.1"/>
    <property type="molecule type" value="Genomic_DNA"/>
</dbReference>
<evidence type="ECO:0000256" key="2">
    <source>
        <dbReference type="ARBA" id="ARBA00022630"/>
    </source>
</evidence>
<evidence type="ECO:0000256" key="3">
    <source>
        <dbReference type="ARBA" id="ARBA00022827"/>
    </source>
</evidence>
<dbReference type="STRING" id="1307761.L21SP2_3369"/>
<dbReference type="OrthoDB" id="9807946at2"/>
<dbReference type="HOGENOM" id="CLU_016755_1_0_12"/>
<sequence length="463" mass="50504">MKTDFLVIGAGSGGITAAVTAAGFGKKVLLVDKNLPGGECTWSGCVPSKALIHQAHVSHIASQQVPGFKPDTRKAMAHVHDVRNTVYSHESPEALADMNIEFLQGHARFIDPHTVEVGENRIQASRIIVASGSSAFIPPVKGLTGLPYLTNENMFELEDLPDSMIVLGGGPIGIELAQALNRLGVRVELVEMAERILPREEAEFALPLSGKLETEGVKIHAGTRAVSAEQTSSGVRLTCQNAANEELSLEAEHILVAVGRTANAEHLNLEAARVEYTPKGISVNRKMQTSQKHIYAIGDVVGPWLFSHMANTQGIQAVQNAILPWKRNVSSETPVWVTYTEPELARAGMSEDEARKAHGNSIRMYHFDMNDLDRTRTGGPSIERVKLILDRRGRILGASILADRAGEMIGEIQVIRKLKANFGKLAGIVHPYPSYSEVFQKIGKRVVVDNLLNHPLVKLFRKK</sequence>
<keyword evidence="4" id="KW-0547">Nucleotide-binding</keyword>
<keyword evidence="9" id="KW-1185">Reference proteome</keyword>
<dbReference type="InterPro" id="IPR004099">
    <property type="entry name" value="Pyr_nucl-diS_OxRdtase_dimer"/>
</dbReference>
<dbReference type="PIRSF" id="PIRSF000350">
    <property type="entry name" value="Mercury_reductase_MerA"/>
    <property type="match status" value="1"/>
</dbReference>
<feature type="binding site" evidence="4">
    <location>
        <begin position="168"/>
        <end position="175"/>
    </location>
    <ligand>
        <name>NAD(+)</name>
        <dbReference type="ChEBI" id="CHEBI:57540"/>
    </ligand>
</feature>
<evidence type="ECO:0000256" key="5">
    <source>
        <dbReference type="PIRSR" id="PIRSR000350-4"/>
    </source>
</evidence>
<dbReference type="PRINTS" id="PR00411">
    <property type="entry name" value="PNDRDTASEI"/>
</dbReference>
<proteinExistence type="inferred from homology"/>
<dbReference type="Pfam" id="PF02852">
    <property type="entry name" value="Pyr_redox_dim"/>
    <property type="match status" value="1"/>
</dbReference>
<dbReference type="PANTHER" id="PTHR43014">
    <property type="entry name" value="MERCURIC REDUCTASE"/>
    <property type="match status" value="1"/>
</dbReference>
<evidence type="ECO:0000259" key="6">
    <source>
        <dbReference type="Pfam" id="PF02852"/>
    </source>
</evidence>
<dbReference type="GO" id="GO:0016152">
    <property type="term" value="F:mercury (II) reductase (NADP+) activity"/>
    <property type="evidence" value="ECO:0007669"/>
    <property type="project" value="UniProtKB-EC"/>
</dbReference>
<dbReference type="SUPFAM" id="SSF51905">
    <property type="entry name" value="FAD/NAD(P)-binding domain"/>
    <property type="match status" value="1"/>
</dbReference>
<dbReference type="GO" id="GO:0003955">
    <property type="term" value="F:NAD(P)H dehydrogenase (quinone) activity"/>
    <property type="evidence" value="ECO:0007669"/>
    <property type="project" value="TreeGrafter"/>
</dbReference>
<feature type="domain" description="FAD/NAD(P)-binding" evidence="7">
    <location>
        <begin position="4"/>
        <end position="322"/>
    </location>
</feature>
<dbReference type="PRINTS" id="PR00368">
    <property type="entry name" value="FADPNR"/>
</dbReference>
<dbReference type="Proteomes" id="UP000018680">
    <property type="component" value="Chromosome"/>
</dbReference>
<accession>V5WLF3</accession>
<evidence type="ECO:0000313" key="8">
    <source>
        <dbReference type="EMBL" id="AHC16707.1"/>
    </source>
</evidence>
<dbReference type="AlphaFoldDB" id="V5WLF3"/>
<dbReference type="eggNOG" id="COG1249">
    <property type="taxonomic scope" value="Bacteria"/>
</dbReference>
<comment type="similarity">
    <text evidence="1">Belongs to the class-I pyridine nucleotide-disulfide oxidoreductase family.</text>
</comment>
<gene>
    <name evidence="8" type="ORF">L21SP2_3369</name>
</gene>
<dbReference type="InterPro" id="IPR023753">
    <property type="entry name" value="FAD/NAD-binding_dom"/>
</dbReference>
<dbReference type="RefSeq" id="WP_024269595.1">
    <property type="nucleotide sequence ID" value="NC_023035.1"/>
</dbReference>
<dbReference type="Pfam" id="PF07992">
    <property type="entry name" value="Pyr_redox_2"/>
    <property type="match status" value="1"/>
</dbReference>
<feature type="disulfide bond" description="Redox-active" evidence="5">
    <location>
        <begin position="40"/>
        <end position="45"/>
    </location>
</feature>
<dbReference type="Gene3D" id="3.50.50.60">
    <property type="entry name" value="FAD/NAD(P)-binding domain"/>
    <property type="match status" value="2"/>
</dbReference>
<keyword evidence="4" id="KW-0520">NAD</keyword>
<dbReference type="KEGG" id="slr:L21SP2_3369"/>
<evidence type="ECO:0000259" key="7">
    <source>
        <dbReference type="Pfam" id="PF07992"/>
    </source>
</evidence>
<dbReference type="InterPro" id="IPR001100">
    <property type="entry name" value="Pyr_nuc-diS_OxRdtase"/>
</dbReference>
<reference evidence="8 9" key="1">
    <citation type="journal article" date="2015" name="Stand. Genomic Sci.">
        <title>Complete genome sequence and description of Salinispira pacifica gen. nov., sp. nov., a novel spirochaete isolated form a hypersaline microbial mat.</title>
        <authorList>
            <person name="Ben Hania W."/>
            <person name="Joseph M."/>
            <person name="Schumann P."/>
            <person name="Bunk B."/>
            <person name="Fiebig A."/>
            <person name="Sproer C."/>
            <person name="Klenk H.P."/>
            <person name="Fardeau M.L."/>
            <person name="Spring S."/>
        </authorList>
    </citation>
    <scope>NUCLEOTIDE SEQUENCE [LARGE SCALE GENOMIC DNA]</scope>
    <source>
        <strain evidence="8 9">L21-RPul-D2</strain>
    </source>
</reference>
<dbReference type="InterPro" id="IPR016156">
    <property type="entry name" value="FAD/NAD-linked_Rdtase_dimer_sf"/>
</dbReference>
<evidence type="ECO:0000313" key="9">
    <source>
        <dbReference type="Proteomes" id="UP000018680"/>
    </source>
</evidence>
<feature type="binding site" evidence="4">
    <location>
        <position position="259"/>
    </location>
    <ligand>
        <name>NAD(+)</name>
        <dbReference type="ChEBI" id="CHEBI:57540"/>
    </ligand>
</feature>
<comment type="cofactor">
    <cofactor evidence="4">
        <name>FAD</name>
        <dbReference type="ChEBI" id="CHEBI:57692"/>
    </cofactor>
    <text evidence="4">Binds 1 FAD per subunit.</text>
</comment>
<feature type="domain" description="Pyridine nucleotide-disulphide oxidoreductase dimerisation" evidence="6">
    <location>
        <begin position="336"/>
        <end position="441"/>
    </location>
</feature>
<evidence type="ECO:0000256" key="4">
    <source>
        <dbReference type="PIRSR" id="PIRSR000350-3"/>
    </source>
</evidence>
<dbReference type="PANTHER" id="PTHR43014:SF2">
    <property type="entry name" value="MERCURIC REDUCTASE"/>
    <property type="match status" value="1"/>
</dbReference>
<feature type="binding site" evidence="4">
    <location>
        <position position="191"/>
    </location>
    <ligand>
        <name>NAD(+)</name>
        <dbReference type="ChEBI" id="CHEBI:57540"/>
    </ligand>
</feature>
<keyword evidence="3 4" id="KW-0274">FAD</keyword>
<keyword evidence="2" id="KW-0285">Flavoprotein</keyword>
<dbReference type="GO" id="GO:0050660">
    <property type="term" value="F:flavin adenine dinucleotide binding"/>
    <property type="evidence" value="ECO:0007669"/>
    <property type="project" value="TreeGrafter"/>
</dbReference>
<name>V5WLF3_9SPIO</name>
<dbReference type="SUPFAM" id="SSF55424">
    <property type="entry name" value="FAD/NAD-linked reductases, dimerisation (C-terminal) domain"/>
    <property type="match status" value="1"/>
</dbReference>
<protein>
    <submittedName>
        <fullName evidence="8">Mercuric ion reductase</fullName>
        <ecNumber evidence="8">1.16.1.1</ecNumber>
    </submittedName>
</protein>
<organism evidence="8 9">
    <name type="scientific">Salinispira pacifica</name>
    <dbReference type="NCBI Taxonomy" id="1307761"/>
    <lineage>
        <taxon>Bacteria</taxon>
        <taxon>Pseudomonadati</taxon>
        <taxon>Spirochaetota</taxon>
        <taxon>Spirochaetia</taxon>
        <taxon>Spirochaetales</taxon>
        <taxon>Spirochaetaceae</taxon>
        <taxon>Salinispira</taxon>
    </lineage>
</organism>
<dbReference type="InterPro" id="IPR036188">
    <property type="entry name" value="FAD/NAD-bd_sf"/>
</dbReference>
<evidence type="ECO:0000256" key="1">
    <source>
        <dbReference type="ARBA" id="ARBA00007532"/>
    </source>
</evidence>
<keyword evidence="8" id="KW-0560">Oxidoreductase</keyword>
<dbReference type="Gene3D" id="3.30.390.30">
    <property type="match status" value="1"/>
</dbReference>
<dbReference type="EC" id="1.16.1.1" evidence="8"/>